<dbReference type="AlphaFoldDB" id="A0A1C7MMR1"/>
<proteinExistence type="predicted"/>
<accession>A0A1C7MMR1</accession>
<keyword evidence="2" id="KW-1185">Reference proteome</keyword>
<gene>
    <name evidence="1" type="ORF">A0H81_02361</name>
</gene>
<sequence length="70" mass="7832">MSQLHIFPNSITDSLQAYQIDLQNLGRSSLRTVPALELQTLPSTHSEYAVQPDRHFGFELLGSLYAGYPP</sequence>
<reference evidence="1 2" key="1">
    <citation type="submission" date="2016-03" db="EMBL/GenBank/DDBJ databases">
        <title>Whole genome sequencing of Grifola frondosa 9006-11.</title>
        <authorList>
            <person name="Min B."/>
            <person name="Park H."/>
            <person name="Kim J.-G."/>
            <person name="Cho H."/>
            <person name="Oh Y.-L."/>
            <person name="Kong W.-S."/>
            <person name="Choi I.-G."/>
        </authorList>
    </citation>
    <scope>NUCLEOTIDE SEQUENCE [LARGE SCALE GENOMIC DNA]</scope>
    <source>
        <strain evidence="1 2">9006-11</strain>
    </source>
</reference>
<organism evidence="1 2">
    <name type="scientific">Grifola frondosa</name>
    <name type="common">Maitake</name>
    <name type="synonym">Polyporus frondosus</name>
    <dbReference type="NCBI Taxonomy" id="5627"/>
    <lineage>
        <taxon>Eukaryota</taxon>
        <taxon>Fungi</taxon>
        <taxon>Dikarya</taxon>
        <taxon>Basidiomycota</taxon>
        <taxon>Agaricomycotina</taxon>
        <taxon>Agaricomycetes</taxon>
        <taxon>Polyporales</taxon>
        <taxon>Grifolaceae</taxon>
        <taxon>Grifola</taxon>
    </lineage>
</organism>
<dbReference type="EMBL" id="LUGG01000002">
    <property type="protein sequence ID" value="OBZ78141.1"/>
    <property type="molecule type" value="Genomic_DNA"/>
</dbReference>
<evidence type="ECO:0000313" key="1">
    <source>
        <dbReference type="EMBL" id="OBZ78141.1"/>
    </source>
</evidence>
<dbReference type="Proteomes" id="UP000092993">
    <property type="component" value="Unassembled WGS sequence"/>
</dbReference>
<name>A0A1C7MMR1_GRIFR</name>
<comment type="caution">
    <text evidence="1">The sequence shown here is derived from an EMBL/GenBank/DDBJ whole genome shotgun (WGS) entry which is preliminary data.</text>
</comment>
<protein>
    <submittedName>
        <fullName evidence="1">Uncharacterized protein</fullName>
    </submittedName>
</protein>
<evidence type="ECO:0000313" key="2">
    <source>
        <dbReference type="Proteomes" id="UP000092993"/>
    </source>
</evidence>